<protein>
    <submittedName>
        <fullName evidence="1">Uncharacterized protein</fullName>
    </submittedName>
</protein>
<dbReference type="RefSeq" id="WP_244543044.1">
    <property type="nucleotide sequence ID" value="NZ_FOAB01000006.1"/>
</dbReference>
<dbReference type="Pfam" id="PF19458">
    <property type="entry name" value="DUF5995"/>
    <property type="match status" value="1"/>
</dbReference>
<dbReference type="STRING" id="1038014.SAMN04487910_3422"/>
<keyword evidence="2" id="KW-1185">Reference proteome</keyword>
<evidence type="ECO:0000313" key="2">
    <source>
        <dbReference type="Proteomes" id="UP000198521"/>
    </source>
</evidence>
<dbReference type="Proteomes" id="UP000198521">
    <property type="component" value="Unassembled WGS sequence"/>
</dbReference>
<proteinExistence type="predicted"/>
<dbReference type="InterPro" id="IPR046037">
    <property type="entry name" value="DUF5995"/>
</dbReference>
<gene>
    <name evidence="1" type="ORF">SAMN04487910_3422</name>
</gene>
<accession>A0A1H7TGZ1</accession>
<organism evidence="1 2">
    <name type="scientific">Aquimarina amphilecti</name>
    <dbReference type="NCBI Taxonomy" id="1038014"/>
    <lineage>
        <taxon>Bacteria</taxon>
        <taxon>Pseudomonadati</taxon>
        <taxon>Bacteroidota</taxon>
        <taxon>Flavobacteriia</taxon>
        <taxon>Flavobacteriales</taxon>
        <taxon>Flavobacteriaceae</taxon>
        <taxon>Aquimarina</taxon>
    </lineage>
</organism>
<dbReference type="EMBL" id="FOAB01000006">
    <property type="protein sequence ID" value="SEL83759.1"/>
    <property type="molecule type" value="Genomic_DNA"/>
</dbReference>
<name>A0A1H7TGZ1_AQUAM</name>
<dbReference type="AlphaFoldDB" id="A0A1H7TGZ1"/>
<evidence type="ECO:0000313" key="1">
    <source>
        <dbReference type="EMBL" id="SEL83759.1"/>
    </source>
</evidence>
<reference evidence="1 2" key="1">
    <citation type="submission" date="2016-10" db="EMBL/GenBank/DDBJ databases">
        <authorList>
            <person name="de Groot N.N."/>
        </authorList>
    </citation>
    <scope>NUCLEOTIDE SEQUENCE [LARGE SCALE GENOMIC DNA]</scope>
    <source>
        <strain evidence="1 2">DSM 25232</strain>
    </source>
</reference>
<sequence length="250" mass="27958">MKPITTIDDVIASLDDIIKVSQVENDSLGYFAALYRRVTIKVKEGIENDFFDNGPRMAKLDVVFASRYLEAYFSYKDDEIITISWQIAFDLSTDYWPIVLQHLLIGMNAHINLDLGIAAAEVSQGTNIENLKGDFDKINEILSSLVIEVQNDLASIWPTLKKILSLTSEFDDFLVDFSMELARDGAWEFARKINSAPDDELVQLIEERDLKVASKASIITDPGLIANIILGVIRIGERGSVGNKIKDLIS</sequence>